<dbReference type="InterPro" id="IPR022409">
    <property type="entry name" value="PKD/Chitinase_dom"/>
</dbReference>
<reference evidence="10" key="2">
    <citation type="submission" date="2023-01" db="EMBL/GenBank/DDBJ databases">
        <title>Draft genome sequence of Agaribacter marinus strain NBRC 110023.</title>
        <authorList>
            <person name="Sun Q."/>
            <person name="Mori K."/>
        </authorList>
    </citation>
    <scope>NUCLEOTIDE SEQUENCE</scope>
    <source>
        <strain evidence="10">NBRC 110023</strain>
    </source>
</reference>
<protein>
    <submittedName>
        <fullName evidence="10">Collagenolytic serine protease</fullName>
    </submittedName>
</protein>
<dbReference type="GO" id="GO:0006508">
    <property type="term" value="P:proteolysis"/>
    <property type="evidence" value="ECO:0007669"/>
    <property type="project" value="UniProtKB-KW"/>
</dbReference>
<dbReference type="InterPro" id="IPR023827">
    <property type="entry name" value="Peptidase_S8_Asp-AS"/>
</dbReference>
<evidence type="ECO:0000256" key="4">
    <source>
        <dbReference type="ARBA" id="ARBA00022825"/>
    </source>
</evidence>
<dbReference type="PROSITE" id="PS51829">
    <property type="entry name" value="P_HOMO_B"/>
    <property type="match status" value="1"/>
</dbReference>
<keyword evidence="3 5" id="KW-0378">Hydrolase</keyword>
<proteinExistence type="inferred from homology"/>
<dbReference type="Pfam" id="PF22148">
    <property type="entry name" value="Fervidolysin_NPro-like"/>
    <property type="match status" value="1"/>
</dbReference>
<accession>A0AA37WIT4</accession>
<evidence type="ECO:0000256" key="7">
    <source>
        <dbReference type="SAM" id="SignalP"/>
    </source>
</evidence>
<feature type="chain" id="PRO_5041347778" evidence="7">
    <location>
        <begin position="26"/>
        <end position="840"/>
    </location>
</feature>
<keyword evidence="2 5" id="KW-0645">Protease</keyword>
<feature type="domain" description="PKD" evidence="8">
    <location>
        <begin position="677"/>
        <end position="757"/>
    </location>
</feature>
<dbReference type="InterPro" id="IPR000209">
    <property type="entry name" value="Peptidase_S8/S53_dom"/>
</dbReference>
<dbReference type="SUPFAM" id="SSF49299">
    <property type="entry name" value="PKD domain"/>
    <property type="match status" value="1"/>
</dbReference>
<feature type="active site" description="Charge relay system" evidence="5">
    <location>
        <position position="388"/>
    </location>
</feature>
<comment type="similarity">
    <text evidence="1 5 6">Belongs to the peptidase S8 family.</text>
</comment>
<dbReference type="InterPro" id="IPR054399">
    <property type="entry name" value="Fervidolysin-like_N_prodom"/>
</dbReference>
<dbReference type="AlphaFoldDB" id="A0AA37WIT4"/>
<comment type="caution">
    <text evidence="10">The sequence shown here is derived from an EMBL/GenBank/DDBJ whole genome shotgun (WGS) entry which is preliminary data.</text>
</comment>
<dbReference type="InterPro" id="IPR035986">
    <property type="entry name" value="PKD_dom_sf"/>
</dbReference>
<dbReference type="Gene3D" id="2.60.40.10">
    <property type="entry name" value="Immunoglobulins"/>
    <property type="match status" value="1"/>
</dbReference>
<dbReference type="InterPro" id="IPR000601">
    <property type="entry name" value="PKD_dom"/>
</dbReference>
<dbReference type="PROSITE" id="PS00138">
    <property type="entry name" value="SUBTILASE_SER"/>
    <property type="match status" value="1"/>
</dbReference>
<dbReference type="EMBL" id="BSOT01000005">
    <property type="protein sequence ID" value="GLR69784.1"/>
    <property type="molecule type" value="Genomic_DNA"/>
</dbReference>
<dbReference type="PANTHER" id="PTHR43806:SF11">
    <property type="entry name" value="CEREVISIN-RELATED"/>
    <property type="match status" value="1"/>
</dbReference>
<dbReference type="PANTHER" id="PTHR43806">
    <property type="entry name" value="PEPTIDASE S8"/>
    <property type="match status" value="1"/>
</dbReference>
<evidence type="ECO:0000313" key="11">
    <source>
        <dbReference type="Proteomes" id="UP001156601"/>
    </source>
</evidence>
<feature type="active site" description="Charge relay system" evidence="5">
    <location>
        <position position="224"/>
    </location>
</feature>
<dbReference type="PROSITE" id="PS51892">
    <property type="entry name" value="SUBTILASE"/>
    <property type="match status" value="1"/>
</dbReference>
<gene>
    <name evidence="10" type="ORF">GCM10007852_06920</name>
</gene>
<dbReference type="InterPro" id="IPR013783">
    <property type="entry name" value="Ig-like_fold"/>
</dbReference>
<dbReference type="PROSITE" id="PS00136">
    <property type="entry name" value="SUBTILASE_ASP"/>
    <property type="match status" value="1"/>
</dbReference>
<evidence type="ECO:0000256" key="2">
    <source>
        <dbReference type="ARBA" id="ARBA00022670"/>
    </source>
</evidence>
<dbReference type="GO" id="GO:0004252">
    <property type="term" value="F:serine-type endopeptidase activity"/>
    <property type="evidence" value="ECO:0007669"/>
    <property type="project" value="UniProtKB-UniRule"/>
</dbReference>
<feature type="signal peptide" evidence="7">
    <location>
        <begin position="1"/>
        <end position="25"/>
    </location>
</feature>
<dbReference type="Proteomes" id="UP001156601">
    <property type="component" value="Unassembled WGS sequence"/>
</dbReference>
<evidence type="ECO:0000259" key="8">
    <source>
        <dbReference type="PROSITE" id="PS50093"/>
    </source>
</evidence>
<evidence type="ECO:0000259" key="9">
    <source>
        <dbReference type="PROSITE" id="PS51829"/>
    </source>
</evidence>
<dbReference type="CDD" id="cd07473">
    <property type="entry name" value="Peptidases_S8_Subtilisin_like"/>
    <property type="match status" value="1"/>
</dbReference>
<dbReference type="InterPro" id="IPR008979">
    <property type="entry name" value="Galactose-bd-like_sf"/>
</dbReference>
<dbReference type="InterPro" id="IPR002884">
    <property type="entry name" value="P_dom"/>
</dbReference>
<dbReference type="PROSITE" id="PS00137">
    <property type="entry name" value="SUBTILASE_HIS"/>
    <property type="match status" value="1"/>
</dbReference>
<dbReference type="SUPFAM" id="SSF52743">
    <property type="entry name" value="Subtilisin-like"/>
    <property type="match status" value="1"/>
</dbReference>
<dbReference type="SMART" id="SM00089">
    <property type="entry name" value="PKD"/>
    <property type="match status" value="1"/>
</dbReference>
<dbReference type="Pfam" id="PF01483">
    <property type="entry name" value="P_proprotein"/>
    <property type="match status" value="1"/>
</dbReference>
<dbReference type="Gene3D" id="3.40.50.200">
    <property type="entry name" value="Peptidase S8/S53 domain"/>
    <property type="match status" value="1"/>
</dbReference>
<dbReference type="InterPro" id="IPR022398">
    <property type="entry name" value="Peptidase_S8_His-AS"/>
</dbReference>
<reference evidence="10" key="1">
    <citation type="journal article" date="2014" name="Int. J. Syst. Evol. Microbiol.">
        <title>Complete genome sequence of Corynebacterium casei LMG S-19264T (=DSM 44701T), isolated from a smear-ripened cheese.</title>
        <authorList>
            <consortium name="US DOE Joint Genome Institute (JGI-PGF)"/>
            <person name="Walter F."/>
            <person name="Albersmeier A."/>
            <person name="Kalinowski J."/>
            <person name="Ruckert C."/>
        </authorList>
    </citation>
    <scope>NUCLEOTIDE SEQUENCE</scope>
    <source>
        <strain evidence="10">NBRC 110023</strain>
    </source>
</reference>
<dbReference type="InterPro" id="IPR023828">
    <property type="entry name" value="Peptidase_S8_Ser-AS"/>
</dbReference>
<evidence type="ECO:0000313" key="10">
    <source>
        <dbReference type="EMBL" id="GLR69784.1"/>
    </source>
</evidence>
<feature type="domain" description="P/Homo B" evidence="9">
    <location>
        <begin position="545"/>
        <end position="678"/>
    </location>
</feature>
<dbReference type="InterPro" id="IPR034204">
    <property type="entry name" value="PfSUB1-like_cat_dom"/>
</dbReference>
<evidence type="ECO:0000256" key="1">
    <source>
        <dbReference type="ARBA" id="ARBA00011073"/>
    </source>
</evidence>
<name>A0AA37WIT4_9ALTE</name>
<dbReference type="InterPro" id="IPR015500">
    <property type="entry name" value="Peptidase_S8_subtilisin-rel"/>
</dbReference>
<dbReference type="PRINTS" id="PR00723">
    <property type="entry name" value="SUBTILISIN"/>
</dbReference>
<dbReference type="InterPro" id="IPR050131">
    <property type="entry name" value="Peptidase_S8_subtilisin-like"/>
</dbReference>
<dbReference type="Pfam" id="PF18911">
    <property type="entry name" value="PKD_4"/>
    <property type="match status" value="1"/>
</dbReference>
<keyword evidence="11" id="KW-1185">Reference proteome</keyword>
<dbReference type="Pfam" id="PF00082">
    <property type="entry name" value="Peptidase_S8"/>
    <property type="match status" value="1"/>
</dbReference>
<evidence type="ECO:0000256" key="6">
    <source>
        <dbReference type="RuleBase" id="RU003355"/>
    </source>
</evidence>
<dbReference type="CDD" id="cd00146">
    <property type="entry name" value="PKD"/>
    <property type="match status" value="1"/>
</dbReference>
<sequence>MHKIWNLLMKTKLTAIMMAMLPAFAATSSQPADPEMYDNTVIVVYKASASTQQKAQARNSVGARISDANRDEIDDRFKNLMQGRVAQLELRGYSVKQAIEVLKNNAAVAYAEPNYVWKKALTPSDTRYGDLWGLNNTGQNGGTADADIDAAEAWDITTGSRDIVIGVIDTGVDYAHEDLIDNMWINPNETPNDGIDNDNNGYIDDIYGIDTANGDSDPIDDDAHGTHVSGTIGASGDNGIGVVGVNHQVSIAACKFLGDDGTGSTAGAIECIDYFTALKIAGINIKATNNSWGGGPFSQALKDSISAAGDAGIMFFAAAGNAGTDNDASPHYPSSYDNENLVAVANTNRNDADDGDSFGLTSVDLTAPGAAILSTTPGNTYSVFSGTSMATPHVAGSAALLWSIDPDLSISEMKEILLTSGDDNAWAEGRTVSGKRLNVNNALAMTDPEPSFTLSVSPSSAEIVAGDSMMFEFSVGSLAEWDGEVSLEIDDDYGIASLSTTTAFPGDLFTLDVDTENDTAWGEYSFSVVGTSGDLEKSSTVNLYVLPQGITTFNYPYLGEPVATVPNESDPDDLGLDLTINVPDDLTLFGTEVSVDITHTYSGDLTLTLTSPAGTAYTLRQTTGGATDDIVESYSTPIFNGEVGTGDWVLNVLDSFDGDDGQVNNWSLTFDAVGEVGPTPPVAAFSYVDEGLQVTFTNESTDSNGDIDTYTWDFGDGMSSSETNPIHVFAATGNYDVTLTATDVEGLDDSVTMNISVSDSNITNEIVRAYKSRFGNLRVDLSYAGSSADMVSVYRNGELIAETENTGIYRDRGRRVDGSSFTYMVCDVTTACSEPVTVDF</sequence>
<evidence type="ECO:0000256" key="5">
    <source>
        <dbReference type="PROSITE-ProRule" id="PRU01240"/>
    </source>
</evidence>
<dbReference type="SUPFAM" id="SSF49785">
    <property type="entry name" value="Galactose-binding domain-like"/>
    <property type="match status" value="1"/>
</dbReference>
<dbReference type="InterPro" id="IPR036852">
    <property type="entry name" value="Peptidase_S8/S53_dom_sf"/>
</dbReference>
<dbReference type="PROSITE" id="PS50093">
    <property type="entry name" value="PKD"/>
    <property type="match status" value="1"/>
</dbReference>
<keyword evidence="7" id="KW-0732">Signal</keyword>
<dbReference type="Gene3D" id="2.60.120.260">
    <property type="entry name" value="Galactose-binding domain-like"/>
    <property type="match status" value="1"/>
</dbReference>
<keyword evidence="4 5" id="KW-0720">Serine protease</keyword>
<evidence type="ECO:0000256" key="3">
    <source>
        <dbReference type="ARBA" id="ARBA00022801"/>
    </source>
</evidence>
<feature type="active site" description="Charge relay system" evidence="5">
    <location>
        <position position="169"/>
    </location>
</feature>
<organism evidence="10 11">
    <name type="scientific">Agaribacter marinus</name>
    <dbReference type="NCBI Taxonomy" id="1431249"/>
    <lineage>
        <taxon>Bacteria</taxon>
        <taxon>Pseudomonadati</taxon>
        <taxon>Pseudomonadota</taxon>
        <taxon>Gammaproteobacteria</taxon>
        <taxon>Alteromonadales</taxon>
        <taxon>Alteromonadaceae</taxon>
        <taxon>Agaribacter</taxon>
    </lineage>
</organism>